<feature type="transmembrane region" description="Helical" evidence="2">
    <location>
        <begin position="120"/>
        <end position="138"/>
    </location>
</feature>
<sequence>MSQEESRSTATLPPEEPTPVEPEVLVTTYADSLIAELFDDVDKILDGDEAALAAVEAAPEPASTAIAPIIDVPITAEPPAADADLAPLGSEIDFFSDGDAQPAIAPPPAKTRFGKLFDRLLLAITALSLMGVGGLLWFSQQANRSAAPDTAAQQSDEEFLAYLQRSLEVIADKVERGELGSDTVASQTPTGAVVPGPPMLPPLGAGGTVGSLGGGPVNVIERVYIPYQTNQQPPAVVPGLVPQP</sequence>
<dbReference type="AlphaFoldDB" id="A0A2W4YN79"/>
<reference evidence="4" key="1">
    <citation type="submission" date="2018-04" db="EMBL/GenBank/DDBJ databases">
        <authorList>
            <person name="Cornet L."/>
        </authorList>
    </citation>
    <scope>NUCLEOTIDE SEQUENCE [LARGE SCALE GENOMIC DNA]</scope>
</reference>
<evidence type="ECO:0000313" key="4">
    <source>
        <dbReference type="Proteomes" id="UP000249081"/>
    </source>
</evidence>
<name>A0A2W4YN79_9CYAN</name>
<protein>
    <submittedName>
        <fullName evidence="3">Uncharacterized protein</fullName>
    </submittedName>
</protein>
<keyword evidence="2" id="KW-0812">Transmembrane</keyword>
<evidence type="ECO:0000313" key="3">
    <source>
        <dbReference type="EMBL" id="PZO44418.1"/>
    </source>
</evidence>
<feature type="region of interest" description="Disordered" evidence="1">
    <location>
        <begin position="1"/>
        <end position="23"/>
    </location>
</feature>
<accession>A0A2W4YN79</accession>
<keyword evidence="2" id="KW-0472">Membrane</keyword>
<evidence type="ECO:0000256" key="1">
    <source>
        <dbReference type="SAM" id="MobiDB-lite"/>
    </source>
</evidence>
<feature type="non-terminal residue" evidence="3">
    <location>
        <position position="244"/>
    </location>
</feature>
<proteinExistence type="predicted"/>
<dbReference type="Proteomes" id="UP000249081">
    <property type="component" value="Unassembled WGS sequence"/>
</dbReference>
<gene>
    <name evidence="3" type="ORF">DCF17_04125</name>
</gene>
<organism evidence="3 4">
    <name type="scientific">Shackletoniella antarctica</name>
    <dbReference type="NCBI Taxonomy" id="268115"/>
    <lineage>
        <taxon>Bacteria</taxon>
        <taxon>Bacillati</taxon>
        <taxon>Cyanobacteriota</taxon>
        <taxon>Cyanophyceae</taxon>
        <taxon>Oculatellales</taxon>
        <taxon>Oculatellaceae</taxon>
        <taxon>Shackletoniella</taxon>
    </lineage>
</organism>
<reference evidence="3 4" key="2">
    <citation type="submission" date="2018-06" db="EMBL/GenBank/DDBJ databases">
        <title>Metagenomic assembly of (sub)arctic Cyanobacteria and their associated microbiome from non-axenic cultures.</title>
        <authorList>
            <person name="Baurain D."/>
        </authorList>
    </citation>
    <scope>NUCLEOTIDE SEQUENCE [LARGE SCALE GENOMIC DNA]</scope>
    <source>
        <strain evidence="3">ULC041bin1</strain>
    </source>
</reference>
<comment type="caution">
    <text evidence="3">The sequence shown here is derived from an EMBL/GenBank/DDBJ whole genome shotgun (WGS) entry which is preliminary data.</text>
</comment>
<keyword evidence="2" id="KW-1133">Transmembrane helix</keyword>
<dbReference type="EMBL" id="QBMN01000017">
    <property type="protein sequence ID" value="PZO44418.1"/>
    <property type="molecule type" value="Genomic_DNA"/>
</dbReference>
<evidence type="ECO:0000256" key="2">
    <source>
        <dbReference type="SAM" id="Phobius"/>
    </source>
</evidence>